<sequence length="158" mass="17107">MSVDFISTRKIEAVLGVTFDATDHTLSFDEQFTLVSVLRDNEVLVCGGLGFSLIFEGLNLPSGLVFIARVDFFPPIPVTISADGTRGTTPFLKTGDTPLMQLSKTYTVSSLTKEDRMKITISKEGSDTAILSIPSTTKQKADEGLIAVERGNLKSEEV</sequence>
<comment type="caution">
    <text evidence="1">The sequence shown here is derived from an EMBL/GenBank/DDBJ whole genome shotgun (WGS) entry which is preliminary data.</text>
</comment>
<keyword evidence="2" id="KW-1185">Reference proteome</keyword>
<gene>
    <name evidence="1" type="ORF">BLNAU_21422</name>
</gene>
<reference evidence="1 2" key="1">
    <citation type="journal article" date="2022" name="bioRxiv">
        <title>Genomics of Preaxostyla Flagellates Illuminates Evolutionary Transitions and the Path Towards Mitochondrial Loss.</title>
        <authorList>
            <person name="Novak L.V.F."/>
            <person name="Treitli S.C."/>
            <person name="Pyrih J."/>
            <person name="Halakuc P."/>
            <person name="Pipaliya S.V."/>
            <person name="Vacek V."/>
            <person name="Brzon O."/>
            <person name="Soukal P."/>
            <person name="Eme L."/>
            <person name="Dacks J.B."/>
            <person name="Karnkowska A."/>
            <person name="Elias M."/>
            <person name="Hampl V."/>
        </authorList>
    </citation>
    <scope>NUCLEOTIDE SEQUENCE [LARGE SCALE GENOMIC DNA]</scope>
    <source>
        <strain evidence="1">NAU3</strain>
        <tissue evidence="1">Gut</tissue>
    </source>
</reference>
<evidence type="ECO:0000313" key="1">
    <source>
        <dbReference type="EMBL" id="KAK2943674.1"/>
    </source>
</evidence>
<protein>
    <submittedName>
        <fullName evidence="1">Uncharacterized protein</fullName>
    </submittedName>
</protein>
<dbReference type="EMBL" id="JARBJD010000334">
    <property type="protein sequence ID" value="KAK2943674.1"/>
    <property type="molecule type" value="Genomic_DNA"/>
</dbReference>
<proteinExistence type="predicted"/>
<accession>A0ABQ9WX18</accession>
<evidence type="ECO:0000313" key="2">
    <source>
        <dbReference type="Proteomes" id="UP001281761"/>
    </source>
</evidence>
<name>A0ABQ9WX18_9EUKA</name>
<dbReference type="Proteomes" id="UP001281761">
    <property type="component" value="Unassembled WGS sequence"/>
</dbReference>
<organism evidence="1 2">
    <name type="scientific">Blattamonas nauphoetae</name>
    <dbReference type="NCBI Taxonomy" id="2049346"/>
    <lineage>
        <taxon>Eukaryota</taxon>
        <taxon>Metamonada</taxon>
        <taxon>Preaxostyla</taxon>
        <taxon>Oxymonadida</taxon>
        <taxon>Blattamonas</taxon>
    </lineage>
</organism>